<sequence length="370" mass="39336">MRNLLRQILMKFSRDWLLLALLALLPFLLWLAPAGSGALPGLVDWKTVSALAGLMVLSRGLEVSGMIDRVGRAVLMRLHSIRWLAVTLVLMAAVLSAIVTNDVALFVTVPLTLGLARMVALPVGRLVIFQALAVNAGSALSPVGNPQNLLLWQVSGMGFVEFTLTMLPISGVMLALVLALVPVGFGKAPLALADMKSPLPLKRDLMGASLIAYPLFLWAVNAGFALAGAAVIIAVFSIRFRDILRGVDWTLLLVFILMFVNMGLAGQIPMIETQVSALLHGPGSAFALGAGLSQVISNVPAAIFLAAFTDEWRALAWGVNVGGFGLAFGSLANLIALRLYRQPGLWVQFHLWSLPVFGISFAAGAVLLAI</sequence>
<dbReference type="InterPro" id="IPR051475">
    <property type="entry name" value="Diverse_Ion_Transporter"/>
</dbReference>
<feature type="transmembrane region" description="Helical" evidence="6">
    <location>
        <begin position="80"/>
        <end position="99"/>
    </location>
</feature>
<evidence type="ECO:0000256" key="2">
    <source>
        <dbReference type="ARBA" id="ARBA00022448"/>
    </source>
</evidence>
<organism evidence="8 9">
    <name type="scientific">Roseinatronobacter bogoriensis subsp. barguzinensis</name>
    <dbReference type="NCBI Taxonomy" id="441209"/>
    <lineage>
        <taxon>Bacteria</taxon>
        <taxon>Pseudomonadati</taxon>
        <taxon>Pseudomonadota</taxon>
        <taxon>Alphaproteobacteria</taxon>
        <taxon>Rhodobacterales</taxon>
        <taxon>Paracoccaceae</taxon>
        <taxon>Roseinatronobacter</taxon>
    </lineage>
</organism>
<dbReference type="EMBL" id="CP024899">
    <property type="protein sequence ID" value="ATX65307.1"/>
    <property type="molecule type" value="Genomic_DNA"/>
</dbReference>
<accession>A0A2K8K772</accession>
<dbReference type="Pfam" id="PF03600">
    <property type="entry name" value="CitMHS"/>
    <property type="match status" value="1"/>
</dbReference>
<feature type="transmembrane region" description="Helical" evidence="6">
    <location>
        <begin position="283"/>
        <end position="308"/>
    </location>
</feature>
<feature type="transmembrane region" description="Helical" evidence="6">
    <location>
        <begin position="162"/>
        <end position="185"/>
    </location>
</feature>
<name>A0A2K8K772_9RHOB</name>
<evidence type="ECO:0000313" key="9">
    <source>
        <dbReference type="Proteomes" id="UP000228948"/>
    </source>
</evidence>
<keyword evidence="4 6" id="KW-1133">Transmembrane helix</keyword>
<feature type="transmembrane region" description="Helical" evidence="6">
    <location>
        <begin position="205"/>
        <end position="238"/>
    </location>
</feature>
<dbReference type="OrthoDB" id="9809303at2"/>
<feature type="transmembrane region" description="Helical" evidence="6">
    <location>
        <begin position="315"/>
        <end position="337"/>
    </location>
</feature>
<evidence type="ECO:0000256" key="6">
    <source>
        <dbReference type="SAM" id="Phobius"/>
    </source>
</evidence>
<dbReference type="STRING" id="441209.GCA_001870665_01105"/>
<keyword evidence="5 6" id="KW-0472">Membrane</keyword>
<gene>
    <name evidence="8" type="ORF">BG454_05280</name>
</gene>
<evidence type="ECO:0000256" key="1">
    <source>
        <dbReference type="ARBA" id="ARBA00004141"/>
    </source>
</evidence>
<dbReference type="Proteomes" id="UP000228948">
    <property type="component" value="Chromosome"/>
</dbReference>
<keyword evidence="9" id="KW-1185">Reference proteome</keyword>
<feature type="transmembrane region" description="Helical" evidence="6">
    <location>
        <begin position="250"/>
        <end position="271"/>
    </location>
</feature>
<dbReference type="PANTHER" id="PTHR43568">
    <property type="entry name" value="P PROTEIN"/>
    <property type="match status" value="1"/>
</dbReference>
<evidence type="ECO:0000313" key="8">
    <source>
        <dbReference type="EMBL" id="ATX65307.1"/>
    </source>
</evidence>
<dbReference type="GO" id="GO:0055085">
    <property type="term" value="P:transmembrane transport"/>
    <property type="evidence" value="ECO:0007669"/>
    <property type="project" value="InterPro"/>
</dbReference>
<feature type="transmembrane region" description="Helical" evidence="6">
    <location>
        <begin position="119"/>
        <end position="141"/>
    </location>
</feature>
<evidence type="ECO:0000256" key="5">
    <source>
        <dbReference type="ARBA" id="ARBA00023136"/>
    </source>
</evidence>
<feature type="transmembrane region" description="Helical" evidence="6">
    <location>
        <begin position="48"/>
        <end position="68"/>
    </location>
</feature>
<evidence type="ECO:0000256" key="3">
    <source>
        <dbReference type="ARBA" id="ARBA00022692"/>
    </source>
</evidence>
<feature type="transmembrane region" description="Helical" evidence="6">
    <location>
        <begin position="349"/>
        <end position="369"/>
    </location>
</feature>
<dbReference type="PANTHER" id="PTHR43568:SF1">
    <property type="entry name" value="P PROTEIN"/>
    <property type="match status" value="1"/>
</dbReference>
<evidence type="ECO:0000259" key="7">
    <source>
        <dbReference type="Pfam" id="PF03600"/>
    </source>
</evidence>
<keyword evidence="3 6" id="KW-0812">Transmembrane</keyword>
<keyword evidence="2" id="KW-0813">Transport</keyword>
<dbReference type="AlphaFoldDB" id="A0A2K8K772"/>
<feature type="domain" description="Citrate transporter-like" evidence="7">
    <location>
        <begin position="11"/>
        <end position="307"/>
    </location>
</feature>
<dbReference type="InterPro" id="IPR004680">
    <property type="entry name" value="Cit_transptr-like_dom"/>
</dbReference>
<dbReference type="KEGG" id="rbg:BG454_05280"/>
<comment type="subcellular location">
    <subcellularLocation>
        <location evidence="1">Membrane</location>
        <topology evidence="1">Multi-pass membrane protein</topology>
    </subcellularLocation>
</comment>
<protein>
    <submittedName>
        <fullName evidence="8">Transporter</fullName>
    </submittedName>
</protein>
<evidence type="ECO:0000256" key="4">
    <source>
        <dbReference type="ARBA" id="ARBA00022989"/>
    </source>
</evidence>
<proteinExistence type="predicted"/>
<reference evidence="8 9" key="1">
    <citation type="submission" date="2017-11" db="EMBL/GenBank/DDBJ databases">
        <title>Revised Sequence and Annotation of the Rhodobaca barguzinensis strain alga05 Genome.</title>
        <authorList>
            <person name="Kopejtka K."/>
            <person name="Tomasch J.M."/>
            <person name="Bunk B."/>
            <person name="Koblizek M."/>
        </authorList>
    </citation>
    <scope>NUCLEOTIDE SEQUENCE [LARGE SCALE GENOMIC DNA]</scope>
    <source>
        <strain evidence="9">alga05</strain>
    </source>
</reference>
<dbReference type="GO" id="GO:0016020">
    <property type="term" value="C:membrane"/>
    <property type="evidence" value="ECO:0007669"/>
    <property type="project" value="UniProtKB-SubCell"/>
</dbReference>